<feature type="transmembrane region" description="Helical" evidence="1">
    <location>
        <begin position="48"/>
        <end position="68"/>
    </location>
</feature>
<name>A0A0V7ZWS5_9CYAN</name>
<organism evidence="2 3">
    <name type="scientific">Mastigocoleus testarum BC008</name>
    <dbReference type="NCBI Taxonomy" id="371196"/>
    <lineage>
        <taxon>Bacteria</taxon>
        <taxon>Bacillati</taxon>
        <taxon>Cyanobacteriota</taxon>
        <taxon>Cyanophyceae</taxon>
        <taxon>Nostocales</taxon>
        <taxon>Hapalosiphonaceae</taxon>
        <taxon>Mastigocoleus</taxon>
    </lineage>
</organism>
<dbReference type="RefSeq" id="WP_058183407.1">
    <property type="nucleotide sequence ID" value="NZ_LMTZ01000039.1"/>
</dbReference>
<keyword evidence="1" id="KW-1133">Transmembrane helix</keyword>
<feature type="transmembrane region" description="Helical" evidence="1">
    <location>
        <begin position="75"/>
        <end position="93"/>
    </location>
</feature>
<dbReference type="AlphaFoldDB" id="A0A0V7ZWS5"/>
<protein>
    <submittedName>
        <fullName evidence="2">DoxX protein</fullName>
    </submittedName>
</protein>
<gene>
    <name evidence="2" type="ORF">BC008_02665</name>
</gene>
<accession>A0A0V7ZWS5</accession>
<keyword evidence="1" id="KW-0812">Transmembrane</keyword>
<feature type="transmembrane region" description="Helical" evidence="1">
    <location>
        <begin position="7"/>
        <end position="28"/>
    </location>
</feature>
<reference evidence="2 3" key="1">
    <citation type="journal article" date="2015" name="Genome Announc.">
        <title>Draft Genome of the Euendolithic (true boring) Cyanobacterium Mastigocoleus testarum strain BC008.</title>
        <authorList>
            <person name="Guida B.S."/>
            <person name="Garcia-Pichel F."/>
        </authorList>
    </citation>
    <scope>NUCLEOTIDE SEQUENCE [LARGE SCALE GENOMIC DNA]</scope>
    <source>
        <strain evidence="2 3">BC008</strain>
    </source>
</reference>
<dbReference type="Proteomes" id="UP000053372">
    <property type="component" value="Unassembled WGS sequence"/>
</dbReference>
<dbReference type="EMBL" id="LMTZ01000039">
    <property type="protein sequence ID" value="KST68986.1"/>
    <property type="molecule type" value="Genomic_DNA"/>
</dbReference>
<keyword evidence="3" id="KW-1185">Reference proteome</keyword>
<dbReference type="OrthoDB" id="7355622at2"/>
<evidence type="ECO:0000313" key="2">
    <source>
        <dbReference type="EMBL" id="KST68986.1"/>
    </source>
</evidence>
<keyword evidence="1" id="KW-0472">Membrane</keyword>
<sequence>MKNERTLQLSLAIIRISSVLFFLVWSIGKMIAPELTQKVFATFYFSEISPVISCVLGVFQSLIALIFMVGLWKTFSYGLILGMHTTSVISTYQQLLNPYEPPNPLFWAGVPVLGALVALFMLRKRDRLLTLS</sequence>
<proteinExistence type="predicted"/>
<feature type="transmembrane region" description="Helical" evidence="1">
    <location>
        <begin position="105"/>
        <end position="122"/>
    </location>
</feature>
<comment type="caution">
    <text evidence="2">The sequence shown here is derived from an EMBL/GenBank/DDBJ whole genome shotgun (WGS) entry which is preliminary data.</text>
</comment>
<evidence type="ECO:0000256" key="1">
    <source>
        <dbReference type="SAM" id="Phobius"/>
    </source>
</evidence>
<evidence type="ECO:0000313" key="3">
    <source>
        <dbReference type="Proteomes" id="UP000053372"/>
    </source>
</evidence>